<gene>
    <name evidence="1" type="ORF">C5L30_000369</name>
</gene>
<organism evidence="1 2">
    <name type="scientific">Companilactobacillus farciminis</name>
    <dbReference type="NCBI Taxonomy" id="1612"/>
    <lineage>
        <taxon>Bacteria</taxon>
        <taxon>Bacillati</taxon>
        <taxon>Bacillota</taxon>
        <taxon>Bacilli</taxon>
        <taxon>Lactobacillales</taxon>
        <taxon>Lactobacillaceae</taxon>
        <taxon>Companilactobacillus</taxon>
    </lineage>
</organism>
<proteinExistence type="predicted"/>
<dbReference type="Pfam" id="PF16784">
    <property type="entry name" value="HNHc_6"/>
    <property type="match status" value="1"/>
</dbReference>
<accession>A0A4R5NJ53</accession>
<evidence type="ECO:0000313" key="1">
    <source>
        <dbReference type="EMBL" id="TDG74653.1"/>
    </source>
</evidence>
<reference evidence="1 2" key="1">
    <citation type="journal article" date="2019" name="Appl. Microbiol. Biotechnol.">
        <title>Uncovering carbohydrate metabolism through a genotype-phenotype association study of 56 lactic acid bacteria genomes.</title>
        <authorList>
            <person name="Buron-Moles G."/>
            <person name="Chailyan A."/>
            <person name="Dolejs I."/>
            <person name="Forster J."/>
            <person name="Miks M.H."/>
        </authorList>
    </citation>
    <scope>NUCLEOTIDE SEQUENCE [LARGE SCALE GENOMIC DNA]</scope>
    <source>
        <strain evidence="1 2">ATCC 29644</strain>
    </source>
</reference>
<comment type="caution">
    <text evidence="1">The sequence shown here is derived from an EMBL/GenBank/DDBJ whole genome shotgun (WGS) entry which is preliminary data.</text>
</comment>
<evidence type="ECO:0000313" key="2">
    <source>
        <dbReference type="Proteomes" id="UP000295257"/>
    </source>
</evidence>
<dbReference type="InterPro" id="IPR041242">
    <property type="entry name" value="HNHc_6"/>
</dbReference>
<dbReference type="AlphaFoldDB" id="A0A4R5NJ53"/>
<keyword evidence="2" id="KW-1185">Reference proteome</keyword>
<dbReference type="Proteomes" id="UP000295257">
    <property type="component" value="Unassembled WGS sequence"/>
</dbReference>
<dbReference type="OrthoDB" id="1665841at2"/>
<dbReference type="RefSeq" id="WP_010019112.1">
    <property type="nucleotide sequence ID" value="NZ_PUFN01000004.1"/>
</dbReference>
<protein>
    <recommendedName>
        <fullName evidence="3">DUF968 domain-containing protein</fullName>
    </recommendedName>
</protein>
<dbReference type="EMBL" id="PUFN01000004">
    <property type="protein sequence ID" value="TDG74653.1"/>
    <property type="molecule type" value="Genomic_DNA"/>
</dbReference>
<evidence type="ECO:0008006" key="3">
    <source>
        <dbReference type="Google" id="ProtNLM"/>
    </source>
</evidence>
<name>A0A4R5NJ53_9LACO</name>
<sequence>MRTFAKLLGIQGKKVSLELDDDLNILKVTKLAANKRPTVELNIDDGRSISPAQRKKIYAIIGDISKWSGYSVEKETPQVMKWTYLTNTGADMFSLSNCSMTQANKYLSWLLDFCFENDVPFRSKTWDMLPNDYAMQLRCLEHRKCCICGKHADIAHYQAVGMGRNRHHIDHSKFYFMSLCRIHHTEQHKIGIKTFLQKYHIKPIKLDKEDRKKLHIGG</sequence>